<comment type="caution">
    <text evidence="1">The sequence shown here is derived from an EMBL/GenBank/DDBJ whole genome shotgun (WGS) entry which is preliminary data.</text>
</comment>
<gene>
    <name evidence="1" type="ORF">RhiirA5_436845</name>
</gene>
<evidence type="ECO:0000313" key="2">
    <source>
        <dbReference type="Proteomes" id="UP000232722"/>
    </source>
</evidence>
<dbReference type="EMBL" id="LLXJ01004856">
    <property type="protein sequence ID" value="PKB95373.1"/>
    <property type="molecule type" value="Genomic_DNA"/>
</dbReference>
<dbReference type="Proteomes" id="UP000232722">
    <property type="component" value="Unassembled WGS sequence"/>
</dbReference>
<protein>
    <submittedName>
        <fullName evidence="1">Uncharacterized protein</fullName>
    </submittedName>
</protein>
<proteinExistence type="predicted"/>
<evidence type="ECO:0000313" key="1">
    <source>
        <dbReference type="EMBL" id="PKB95373.1"/>
    </source>
</evidence>
<sequence length="101" mass="12107">MKILRDLIDLDKYQKQLITFMLHHIHKTYLNAQLLATFAQFNFDEALIIVNIVNYEMHINPKKAKETKDKWFGKCEWTLHSILLYTKDQNTNNINVNTFNH</sequence>
<name>A0A2N0NLB6_9GLOM</name>
<organism evidence="1 2">
    <name type="scientific">Rhizophagus irregularis</name>
    <dbReference type="NCBI Taxonomy" id="588596"/>
    <lineage>
        <taxon>Eukaryota</taxon>
        <taxon>Fungi</taxon>
        <taxon>Fungi incertae sedis</taxon>
        <taxon>Mucoromycota</taxon>
        <taxon>Glomeromycotina</taxon>
        <taxon>Glomeromycetes</taxon>
        <taxon>Glomerales</taxon>
        <taxon>Glomeraceae</taxon>
        <taxon>Rhizophagus</taxon>
    </lineage>
</organism>
<dbReference type="AlphaFoldDB" id="A0A2N0NLB6"/>
<reference evidence="1 2" key="2">
    <citation type="submission" date="2017-09" db="EMBL/GenBank/DDBJ databases">
        <title>Extensive intraspecific genome diversity in a model arbuscular mycorrhizal fungus.</title>
        <authorList>
            <person name="Chen E.C."/>
            <person name="Morin E."/>
            <person name="Beaudet D."/>
            <person name="Noel J."/>
            <person name="Ndikumana S."/>
            <person name="Charron P."/>
            <person name="St-Onge C."/>
            <person name="Giorgi J."/>
            <person name="Grigoriev I.V."/>
            <person name="Roux C."/>
            <person name="Martin F.M."/>
            <person name="Corradi N."/>
        </authorList>
    </citation>
    <scope>NUCLEOTIDE SEQUENCE [LARGE SCALE GENOMIC DNA]</scope>
    <source>
        <strain evidence="1 2">A5</strain>
    </source>
</reference>
<reference evidence="1 2" key="1">
    <citation type="submission" date="2016-04" db="EMBL/GenBank/DDBJ databases">
        <title>Genome analyses suggest a sexual origin of heterokaryosis in a supposedly ancient asexual fungus.</title>
        <authorList>
            <person name="Ropars J."/>
            <person name="Sedzielewska K."/>
            <person name="Noel J."/>
            <person name="Charron P."/>
            <person name="Farinelli L."/>
            <person name="Marton T."/>
            <person name="Kruger M."/>
            <person name="Pelin A."/>
            <person name="Brachmann A."/>
            <person name="Corradi N."/>
        </authorList>
    </citation>
    <scope>NUCLEOTIDE SEQUENCE [LARGE SCALE GENOMIC DNA]</scope>
    <source>
        <strain evidence="1 2">A5</strain>
    </source>
</reference>
<accession>A0A2N0NLB6</accession>